<reference evidence="2" key="1">
    <citation type="journal article" date="2021" name="Viruses">
        <title>Improving the Inhibitory Effect of Phages against Pseudomonas aeruginosa Isolated from a Burn Patient Using a Combination of Phages and Antibiotics.</title>
        <authorList>
            <person name="Aghaee B.L."/>
            <person name="Khan Mirzaei M."/>
            <person name="Alikhani M.Y."/>
            <person name="Mojtahedi A."/>
            <person name="Maurice C.F."/>
        </authorList>
    </citation>
    <scope>NUCLEOTIDE SEQUENCE [LARGE SCALE GENOMIC DNA]</scope>
</reference>
<proteinExistence type="predicted"/>
<name>A0A8T8BGB3_9CAUD</name>
<accession>A0A8T8BGB3</accession>
<keyword evidence="2" id="KW-1185">Reference proteome</keyword>
<dbReference type="KEGG" id="vg:80101708"/>
<protein>
    <submittedName>
        <fullName evidence="1">Uncharacterized protein</fullName>
    </submittedName>
</protein>
<organism evidence="1 2">
    <name type="scientific">Pseudomonas phage vB_PA45_GUMS</name>
    <dbReference type="NCBI Taxonomy" id="2656517"/>
    <lineage>
        <taxon>Viruses</taxon>
        <taxon>Duplodnaviria</taxon>
        <taxon>Heunggongvirae</taxon>
        <taxon>Uroviricota</taxon>
        <taxon>Caudoviricetes</taxon>
        <taxon>Vandenendeviridae</taxon>
        <taxon>Skurskavirinae</taxon>
        <taxon>Pakpunavirus</taxon>
        <taxon>Pakpunavirus GUMS</taxon>
    </lineage>
</organism>
<dbReference type="GeneID" id="80101708"/>
<dbReference type="Proteomes" id="UP000681715">
    <property type="component" value="Segment"/>
</dbReference>
<dbReference type="EMBL" id="MN563785">
    <property type="protein sequence ID" value="QGK90297.1"/>
    <property type="molecule type" value="Genomic_DNA"/>
</dbReference>
<evidence type="ECO:0000313" key="2">
    <source>
        <dbReference type="Proteomes" id="UP000681715"/>
    </source>
</evidence>
<evidence type="ECO:0000313" key="1">
    <source>
        <dbReference type="EMBL" id="QGK90297.1"/>
    </source>
</evidence>
<sequence length="92" mass="10365">MLHQIGAATIHVCAVFPFIIFLDREVAVQIYRNTIKLATIVSRVECPMITKSFHICFLRGCSGCFPLLEGHSTRMAQAVNIFFSIIFVLHPN</sequence>
<dbReference type="RefSeq" id="YP_010764882.1">
    <property type="nucleotide sequence ID" value="NC_073619.1"/>
</dbReference>